<dbReference type="Proteomes" id="UP000199377">
    <property type="component" value="Unassembled WGS sequence"/>
</dbReference>
<dbReference type="PANTHER" id="PTHR43284:SF1">
    <property type="entry name" value="ASPARAGINE SYNTHETASE"/>
    <property type="match status" value="1"/>
</dbReference>
<dbReference type="Pfam" id="PF00733">
    <property type="entry name" value="Asn_synthase"/>
    <property type="match status" value="1"/>
</dbReference>
<name>A0A1I3NQ76_9RHOB</name>
<dbReference type="Gene3D" id="3.40.50.620">
    <property type="entry name" value="HUPs"/>
    <property type="match status" value="1"/>
</dbReference>
<comment type="catalytic activity">
    <reaction evidence="3">
        <text>L-aspartate + L-glutamine + ATP + H2O = L-asparagine + L-glutamate + AMP + diphosphate + H(+)</text>
        <dbReference type="Rhea" id="RHEA:12228"/>
        <dbReference type="ChEBI" id="CHEBI:15377"/>
        <dbReference type="ChEBI" id="CHEBI:15378"/>
        <dbReference type="ChEBI" id="CHEBI:29985"/>
        <dbReference type="ChEBI" id="CHEBI:29991"/>
        <dbReference type="ChEBI" id="CHEBI:30616"/>
        <dbReference type="ChEBI" id="CHEBI:33019"/>
        <dbReference type="ChEBI" id="CHEBI:58048"/>
        <dbReference type="ChEBI" id="CHEBI:58359"/>
        <dbReference type="ChEBI" id="CHEBI:456215"/>
        <dbReference type="EC" id="6.3.5.4"/>
    </reaction>
</comment>
<dbReference type="GO" id="GO:0016740">
    <property type="term" value="F:transferase activity"/>
    <property type="evidence" value="ECO:0007669"/>
    <property type="project" value="UniProtKB-KW"/>
</dbReference>
<evidence type="ECO:0000256" key="3">
    <source>
        <dbReference type="ARBA" id="ARBA00048741"/>
    </source>
</evidence>
<evidence type="ECO:0000313" key="6">
    <source>
        <dbReference type="EMBL" id="SFJ10916.1"/>
    </source>
</evidence>
<dbReference type="GO" id="GO:0005829">
    <property type="term" value="C:cytosol"/>
    <property type="evidence" value="ECO:0007669"/>
    <property type="project" value="TreeGrafter"/>
</dbReference>
<dbReference type="SUPFAM" id="SSF52402">
    <property type="entry name" value="Adenine nucleotide alpha hydrolases-like"/>
    <property type="match status" value="1"/>
</dbReference>
<keyword evidence="7" id="KW-1185">Reference proteome</keyword>
<dbReference type="STRING" id="1114924.SAMN05216258_11411"/>
<comment type="pathway">
    <text evidence="1">Amino-acid biosynthesis; L-asparagine biosynthesis; L-asparagine from L-aspartate (L-Gln route): step 1/1.</text>
</comment>
<gene>
    <name evidence="6" type="ORF">SAMN05216258_11411</name>
</gene>
<evidence type="ECO:0000259" key="5">
    <source>
        <dbReference type="Pfam" id="PF13537"/>
    </source>
</evidence>
<evidence type="ECO:0000256" key="2">
    <source>
        <dbReference type="ARBA" id="ARBA00012737"/>
    </source>
</evidence>
<dbReference type="InterPro" id="IPR001962">
    <property type="entry name" value="Asn_synthase"/>
</dbReference>
<dbReference type="RefSeq" id="WP_092865070.1">
    <property type="nucleotide sequence ID" value="NZ_FOQH01000014.1"/>
</dbReference>
<proteinExistence type="predicted"/>
<accession>A0A1I3NQ76</accession>
<dbReference type="EMBL" id="FOQH01000014">
    <property type="protein sequence ID" value="SFJ10916.1"/>
    <property type="molecule type" value="Genomic_DNA"/>
</dbReference>
<dbReference type="GO" id="GO:0004066">
    <property type="term" value="F:asparagine synthase (glutamine-hydrolyzing) activity"/>
    <property type="evidence" value="ECO:0007669"/>
    <property type="project" value="UniProtKB-EC"/>
</dbReference>
<evidence type="ECO:0000313" key="7">
    <source>
        <dbReference type="Proteomes" id="UP000199377"/>
    </source>
</evidence>
<dbReference type="Pfam" id="PF13537">
    <property type="entry name" value="GATase_7"/>
    <property type="match status" value="1"/>
</dbReference>
<evidence type="ECO:0000259" key="4">
    <source>
        <dbReference type="Pfam" id="PF00733"/>
    </source>
</evidence>
<dbReference type="PANTHER" id="PTHR43284">
    <property type="entry name" value="ASPARAGINE SYNTHETASE (GLUTAMINE-HYDROLYZING)"/>
    <property type="match status" value="1"/>
</dbReference>
<organism evidence="6 7">
    <name type="scientific">Albimonas pacifica</name>
    <dbReference type="NCBI Taxonomy" id="1114924"/>
    <lineage>
        <taxon>Bacteria</taxon>
        <taxon>Pseudomonadati</taxon>
        <taxon>Pseudomonadota</taxon>
        <taxon>Alphaproteobacteria</taxon>
        <taxon>Rhodobacterales</taxon>
        <taxon>Paracoccaceae</taxon>
        <taxon>Albimonas</taxon>
    </lineage>
</organism>
<dbReference type="InterPro" id="IPR014729">
    <property type="entry name" value="Rossmann-like_a/b/a_fold"/>
</dbReference>
<dbReference type="AlphaFoldDB" id="A0A1I3NQ76"/>
<dbReference type="InterPro" id="IPR051786">
    <property type="entry name" value="ASN_synthetase/amidase"/>
</dbReference>
<dbReference type="OrthoDB" id="9763290at2"/>
<protein>
    <recommendedName>
        <fullName evidence="2">asparagine synthase (glutamine-hydrolyzing)</fullName>
        <ecNumber evidence="2">6.3.5.4</ecNumber>
    </recommendedName>
</protein>
<dbReference type="GO" id="GO:0006529">
    <property type="term" value="P:asparagine biosynthetic process"/>
    <property type="evidence" value="ECO:0007669"/>
    <property type="project" value="InterPro"/>
</dbReference>
<keyword evidence="6" id="KW-0808">Transferase</keyword>
<dbReference type="SUPFAM" id="SSF56235">
    <property type="entry name" value="N-terminal nucleophile aminohydrolases (Ntn hydrolases)"/>
    <property type="match status" value="1"/>
</dbReference>
<feature type="domain" description="Asparagine synthetase" evidence="4">
    <location>
        <begin position="297"/>
        <end position="638"/>
    </location>
</feature>
<feature type="domain" description="Glutamine amidotransferase type-2" evidence="5">
    <location>
        <begin position="147"/>
        <end position="202"/>
    </location>
</feature>
<dbReference type="EC" id="6.3.5.4" evidence="2"/>
<reference evidence="6 7" key="1">
    <citation type="submission" date="2016-10" db="EMBL/GenBank/DDBJ databases">
        <authorList>
            <person name="de Groot N.N."/>
        </authorList>
    </citation>
    <scope>NUCLEOTIDE SEQUENCE [LARGE SCALE GENOMIC DNA]</scope>
    <source>
        <strain evidence="6 7">CGMCC 1.11030</strain>
    </source>
</reference>
<dbReference type="InterPro" id="IPR029055">
    <property type="entry name" value="Ntn_hydrolases_N"/>
</dbReference>
<keyword evidence="6" id="KW-0315">Glutamine amidotransferase</keyword>
<dbReference type="InterPro" id="IPR017932">
    <property type="entry name" value="GATase_2_dom"/>
</dbReference>
<dbReference type="Gene3D" id="3.60.20.10">
    <property type="entry name" value="Glutamine Phosphoribosylpyrophosphate, subunit 1, domain 1"/>
    <property type="match status" value="1"/>
</dbReference>
<sequence>MSSEAPAASAAAAPPGPCGTMPAARFFGVFDPRGRADRLDALHRAMASAFADPGWTGADLDGAGAGGDPAARVLRLSVRLPAGLPGATGDPSAWLRRGPGGRIWTGLARIWTPPRPASVEETRPLPAPLRDLDRVASAEAAGRFDELHSAAQAVEGDYALAICDPQVPRLTLLRDAIGAEPLVYARLADGAVAFANWTHALLAIPEVGREPDAQALTDIFACNRPAHGRTAWRGVDEAPAAHVLRVDDRGLRLAPHWTPGPDPALRGLGDDDVVELMLERARLAVDSRWRGLGRSPALLFSGGLDSSLIAALVCTGAGADEVAPAWSSRASSGAEPAERASRLALAARYPGLALHETFSDDADPLDGAEQAWRRMAEPCADAGAGTRFALHGAALAAGADAMLGGFGGDYVISHVLPNYLHDRLRAGAWSEAAAEMRRMRALGSRRRQVLRRALWASSPLASRWRMRRGDGLGESQFGPAPDLATRRRWHAQGHRPWEVGAGSIAEEFRVRMRGRHTWMLCDLHFWDGPATGVAAPPRAVQAYGSPLFDTRVLSAAMAAPPRLQRRGGQVRGLIRAMLERVAPPEVARRPDKSPFQPDAAIMAAARRPILAAGFAEAARHPLWPALVDVARLEADLAALDRGAPAERNARAGGVLRAWFLAEFLRRAAEAP</sequence>
<evidence type="ECO:0000256" key="1">
    <source>
        <dbReference type="ARBA" id="ARBA00005187"/>
    </source>
</evidence>